<dbReference type="EMBL" id="JAXCGZ010010349">
    <property type="protein sequence ID" value="KAK7075611.1"/>
    <property type="molecule type" value="Genomic_DNA"/>
</dbReference>
<dbReference type="AlphaFoldDB" id="A0AAN8X3P5"/>
<evidence type="ECO:0000313" key="2">
    <source>
        <dbReference type="Proteomes" id="UP001381693"/>
    </source>
</evidence>
<keyword evidence="2" id="KW-1185">Reference proteome</keyword>
<accession>A0AAN8X3P5</accession>
<proteinExistence type="predicted"/>
<evidence type="ECO:0000313" key="1">
    <source>
        <dbReference type="EMBL" id="KAK7075611.1"/>
    </source>
</evidence>
<reference evidence="1 2" key="1">
    <citation type="submission" date="2023-11" db="EMBL/GenBank/DDBJ databases">
        <title>Halocaridina rubra genome assembly.</title>
        <authorList>
            <person name="Smith C."/>
        </authorList>
    </citation>
    <scope>NUCLEOTIDE SEQUENCE [LARGE SCALE GENOMIC DNA]</scope>
    <source>
        <strain evidence="1">EP-1</strain>
        <tissue evidence="1">Whole</tissue>
    </source>
</reference>
<organism evidence="1 2">
    <name type="scientific">Halocaridina rubra</name>
    <name type="common">Hawaiian red shrimp</name>
    <dbReference type="NCBI Taxonomy" id="373956"/>
    <lineage>
        <taxon>Eukaryota</taxon>
        <taxon>Metazoa</taxon>
        <taxon>Ecdysozoa</taxon>
        <taxon>Arthropoda</taxon>
        <taxon>Crustacea</taxon>
        <taxon>Multicrustacea</taxon>
        <taxon>Malacostraca</taxon>
        <taxon>Eumalacostraca</taxon>
        <taxon>Eucarida</taxon>
        <taxon>Decapoda</taxon>
        <taxon>Pleocyemata</taxon>
        <taxon>Caridea</taxon>
        <taxon>Atyoidea</taxon>
        <taxon>Atyidae</taxon>
        <taxon>Halocaridina</taxon>
    </lineage>
</organism>
<protein>
    <submittedName>
        <fullName evidence="1">Uncharacterized protein</fullName>
    </submittedName>
</protein>
<sequence>MNSTVSSHWEVSRVLVGSLNSREVGNILGLKIMNKTLYLLFSVTSEIEDQRGHQDSSHNMEEDHVQLKRQQAVQQIIPSGTKIKLLFSWLRKHCADFFQGGTEIKWLIQMIFSPDINEDME</sequence>
<gene>
    <name evidence="1" type="ORF">SK128_019227</name>
</gene>
<name>A0AAN8X3P5_HALRR</name>
<comment type="caution">
    <text evidence="1">The sequence shown here is derived from an EMBL/GenBank/DDBJ whole genome shotgun (WGS) entry which is preliminary data.</text>
</comment>
<dbReference type="Proteomes" id="UP001381693">
    <property type="component" value="Unassembled WGS sequence"/>
</dbReference>